<gene>
    <name evidence="1" type="ORF">EZS27_024232</name>
</gene>
<sequence length="87" mass="9940">MVKTQFFCLVGNEGERIEKKRTISSFDGICVLPPYPRIMETDVPVSVKGKTFELFETTFVDKYHDSCTSLALQIALNLNVDTIYSWL</sequence>
<proteinExistence type="predicted"/>
<comment type="caution">
    <text evidence="1">The sequence shown here is derived from an EMBL/GenBank/DDBJ whole genome shotgun (WGS) entry which is preliminary data.</text>
</comment>
<accession>A0A5J4R1Z1</accession>
<dbReference type="EMBL" id="SNRY01002120">
    <property type="protein sequence ID" value="KAA6326693.1"/>
    <property type="molecule type" value="Genomic_DNA"/>
</dbReference>
<organism evidence="1">
    <name type="scientific">termite gut metagenome</name>
    <dbReference type="NCBI Taxonomy" id="433724"/>
    <lineage>
        <taxon>unclassified sequences</taxon>
        <taxon>metagenomes</taxon>
        <taxon>organismal metagenomes</taxon>
    </lineage>
</organism>
<evidence type="ECO:0000313" key="1">
    <source>
        <dbReference type="EMBL" id="KAA6326693.1"/>
    </source>
</evidence>
<dbReference type="AlphaFoldDB" id="A0A5J4R1Z1"/>
<name>A0A5J4R1Z1_9ZZZZ</name>
<protein>
    <submittedName>
        <fullName evidence="1">Uncharacterized protein</fullName>
    </submittedName>
</protein>
<reference evidence="1" key="1">
    <citation type="submission" date="2019-03" db="EMBL/GenBank/DDBJ databases">
        <title>Single cell metagenomics reveals metabolic interactions within the superorganism composed of flagellate Streblomastix strix and complex community of Bacteroidetes bacteria on its surface.</title>
        <authorList>
            <person name="Treitli S.C."/>
            <person name="Kolisko M."/>
            <person name="Husnik F."/>
            <person name="Keeling P."/>
            <person name="Hampl V."/>
        </authorList>
    </citation>
    <scope>NUCLEOTIDE SEQUENCE</scope>
    <source>
        <strain evidence="1">STM</strain>
    </source>
</reference>